<feature type="compositionally biased region" description="Basic residues" evidence="1">
    <location>
        <begin position="138"/>
        <end position="147"/>
    </location>
</feature>
<evidence type="ECO:0000313" key="3">
    <source>
        <dbReference type="EMBL" id="CAE8598750.1"/>
    </source>
</evidence>
<organism evidence="3 4">
    <name type="scientific">Polarella glacialis</name>
    <name type="common">Dinoflagellate</name>
    <dbReference type="NCBI Taxonomy" id="89957"/>
    <lineage>
        <taxon>Eukaryota</taxon>
        <taxon>Sar</taxon>
        <taxon>Alveolata</taxon>
        <taxon>Dinophyceae</taxon>
        <taxon>Suessiales</taxon>
        <taxon>Suessiaceae</taxon>
        <taxon>Polarella</taxon>
    </lineage>
</organism>
<accession>A0A813EKJ0</accession>
<evidence type="ECO:0000256" key="1">
    <source>
        <dbReference type="SAM" id="MobiDB-lite"/>
    </source>
</evidence>
<proteinExistence type="predicted"/>
<evidence type="ECO:0000256" key="2">
    <source>
        <dbReference type="SAM" id="Phobius"/>
    </source>
</evidence>
<feature type="non-terminal residue" evidence="3">
    <location>
        <position position="1"/>
    </location>
</feature>
<dbReference type="AlphaFoldDB" id="A0A813EKJ0"/>
<keyword evidence="2" id="KW-0472">Membrane</keyword>
<dbReference type="EMBL" id="CAJNNV010010543">
    <property type="protein sequence ID" value="CAE8598750.1"/>
    <property type="molecule type" value="Genomic_DNA"/>
</dbReference>
<evidence type="ECO:0000313" key="4">
    <source>
        <dbReference type="Proteomes" id="UP000654075"/>
    </source>
</evidence>
<feature type="region of interest" description="Disordered" evidence="1">
    <location>
        <begin position="100"/>
        <end position="168"/>
    </location>
</feature>
<name>A0A813EKJ0_POLGL</name>
<comment type="caution">
    <text evidence="3">The sequence shown here is derived from an EMBL/GenBank/DDBJ whole genome shotgun (WGS) entry which is preliminary data.</text>
</comment>
<reference evidence="3" key="1">
    <citation type="submission" date="2021-02" db="EMBL/GenBank/DDBJ databases">
        <authorList>
            <person name="Dougan E. K."/>
            <person name="Rhodes N."/>
            <person name="Thang M."/>
            <person name="Chan C."/>
        </authorList>
    </citation>
    <scope>NUCLEOTIDE SEQUENCE</scope>
</reference>
<keyword evidence="2" id="KW-0812">Transmembrane</keyword>
<feature type="transmembrane region" description="Helical" evidence="2">
    <location>
        <begin position="33"/>
        <end position="53"/>
    </location>
</feature>
<protein>
    <submittedName>
        <fullName evidence="3">Uncharacterized protein</fullName>
    </submittedName>
</protein>
<keyword evidence="2" id="KW-1133">Transmembrane helix</keyword>
<keyword evidence="4" id="KW-1185">Reference proteome</keyword>
<sequence>MAEAIKPWWLESAYDEFVTNGTMGLEVQVTLESLQAVLLACMVIGFGAASWIFKRPSVPAKLKEGCKPFSVPSRARKAASDQMAPAASWSAPVVHVAPVRSSAAPAASTPRAEVPEDTSLAEETSPTIAGEVDERTAKLKAKKAERKARKEAETEASHATPPEAQETK</sequence>
<dbReference type="Proteomes" id="UP000654075">
    <property type="component" value="Unassembled WGS sequence"/>
</dbReference>
<gene>
    <name evidence="3" type="ORF">PGLA1383_LOCUS17151</name>
</gene>
<feature type="compositionally biased region" description="Low complexity" evidence="1">
    <location>
        <begin position="100"/>
        <end position="112"/>
    </location>
</feature>